<dbReference type="InterPro" id="IPR000014">
    <property type="entry name" value="PAS"/>
</dbReference>
<dbReference type="EMBL" id="RSCM01000012">
    <property type="protein sequence ID" value="RUS94731.1"/>
    <property type="molecule type" value="Genomic_DNA"/>
</dbReference>
<comment type="catalytic activity">
    <reaction evidence="1">
        <text>ATP + protein L-histidine = ADP + protein N-phospho-L-histidine.</text>
        <dbReference type="EC" id="2.7.13.3"/>
    </reaction>
</comment>
<keyword evidence="10" id="KW-0129">CBS domain</keyword>
<evidence type="ECO:0000256" key="8">
    <source>
        <dbReference type="ARBA" id="ARBA00023012"/>
    </source>
</evidence>
<keyword evidence="6" id="KW-0418">Kinase</keyword>
<dbReference type="Pfam" id="PF00989">
    <property type="entry name" value="PAS"/>
    <property type="match status" value="1"/>
</dbReference>
<dbReference type="SUPFAM" id="SSF47384">
    <property type="entry name" value="Homodimeric domain of signal transducing histidine kinase"/>
    <property type="match status" value="1"/>
</dbReference>
<evidence type="ECO:0000256" key="7">
    <source>
        <dbReference type="ARBA" id="ARBA00022840"/>
    </source>
</evidence>
<dbReference type="Gene3D" id="3.40.50.2300">
    <property type="match status" value="1"/>
</dbReference>
<dbReference type="EC" id="2.7.13.3" evidence="2"/>
<dbReference type="SMART" id="SM00388">
    <property type="entry name" value="HisKA"/>
    <property type="match status" value="1"/>
</dbReference>
<reference evidence="17 18" key="1">
    <citation type="journal article" date="2019" name="Genome Biol. Evol.">
        <title>Day and night: Metabolic profiles and evolutionary relationships of six axenic non-marine cyanobacteria.</title>
        <authorList>
            <person name="Will S.E."/>
            <person name="Henke P."/>
            <person name="Boedeker C."/>
            <person name="Huang S."/>
            <person name="Brinkmann H."/>
            <person name="Rohde M."/>
            <person name="Jarek M."/>
            <person name="Friedl T."/>
            <person name="Seufert S."/>
            <person name="Schumacher M."/>
            <person name="Overmann J."/>
            <person name="Neumann-Schaal M."/>
            <person name="Petersen J."/>
        </authorList>
    </citation>
    <scope>NUCLEOTIDE SEQUENCE [LARGE SCALE GENOMIC DNA]</scope>
    <source>
        <strain evidence="17 18">SAG 1403-4b</strain>
    </source>
</reference>
<feature type="domain" description="PAS" evidence="14">
    <location>
        <begin position="220"/>
        <end position="292"/>
    </location>
</feature>
<keyword evidence="3 9" id="KW-0597">Phosphoprotein</keyword>
<dbReference type="SUPFAM" id="SSF54631">
    <property type="entry name" value="CBS-domain pair"/>
    <property type="match status" value="1"/>
</dbReference>
<dbReference type="Pfam" id="PF08447">
    <property type="entry name" value="PAS_3"/>
    <property type="match status" value="1"/>
</dbReference>
<dbReference type="Gene3D" id="3.30.450.20">
    <property type="entry name" value="PAS domain"/>
    <property type="match status" value="2"/>
</dbReference>
<evidence type="ECO:0000256" key="10">
    <source>
        <dbReference type="PROSITE-ProRule" id="PRU00703"/>
    </source>
</evidence>
<feature type="coiled-coil region" evidence="11">
    <location>
        <begin position="196"/>
        <end position="230"/>
    </location>
</feature>
<evidence type="ECO:0000259" key="14">
    <source>
        <dbReference type="PROSITE" id="PS50112"/>
    </source>
</evidence>
<feature type="domain" description="PAS" evidence="14">
    <location>
        <begin position="351"/>
        <end position="415"/>
    </location>
</feature>
<evidence type="ECO:0000259" key="13">
    <source>
        <dbReference type="PROSITE" id="PS50110"/>
    </source>
</evidence>
<dbReference type="Gene3D" id="3.30.565.10">
    <property type="entry name" value="Histidine kinase-like ATPase, C-terminal domain"/>
    <property type="match status" value="1"/>
</dbReference>
<evidence type="ECO:0000313" key="17">
    <source>
        <dbReference type="EMBL" id="RUS94731.1"/>
    </source>
</evidence>
<evidence type="ECO:0000256" key="4">
    <source>
        <dbReference type="ARBA" id="ARBA00022679"/>
    </source>
</evidence>
<dbReference type="Gene3D" id="3.10.580.10">
    <property type="entry name" value="CBS-domain"/>
    <property type="match status" value="1"/>
</dbReference>
<evidence type="ECO:0000256" key="2">
    <source>
        <dbReference type="ARBA" id="ARBA00012438"/>
    </source>
</evidence>
<dbReference type="InterPro" id="IPR000700">
    <property type="entry name" value="PAS-assoc_C"/>
</dbReference>
<feature type="modified residue" description="4-aspartylphosphate" evidence="9">
    <location>
        <position position="776"/>
    </location>
</feature>
<organism evidence="17 18">
    <name type="scientific">Trichormus variabilis SAG 1403-4b</name>
    <dbReference type="NCBI Taxonomy" id="447716"/>
    <lineage>
        <taxon>Bacteria</taxon>
        <taxon>Bacillati</taxon>
        <taxon>Cyanobacteriota</taxon>
        <taxon>Cyanophyceae</taxon>
        <taxon>Nostocales</taxon>
        <taxon>Nostocaceae</taxon>
        <taxon>Trichormus</taxon>
    </lineage>
</organism>
<dbReference type="PROSITE" id="PS50112">
    <property type="entry name" value="PAS"/>
    <property type="match status" value="2"/>
</dbReference>
<dbReference type="PANTHER" id="PTHR43065">
    <property type="entry name" value="SENSOR HISTIDINE KINASE"/>
    <property type="match status" value="1"/>
</dbReference>
<dbReference type="CDD" id="cd00130">
    <property type="entry name" value="PAS"/>
    <property type="match status" value="2"/>
</dbReference>
<feature type="domain" description="CBS" evidence="16">
    <location>
        <begin position="103"/>
        <end position="167"/>
    </location>
</feature>
<dbReference type="CDD" id="cd04620">
    <property type="entry name" value="CBS_two-component_sensor_histidine_kinase_repeat1"/>
    <property type="match status" value="1"/>
</dbReference>
<dbReference type="PROSITE" id="PS50113">
    <property type="entry name" value="PAC"/>
    <property type="match status" value="2"/>
</dbReference>
<dbReference type="NCBIfam" id="TIGR00229">
    <property type="entry name" value="sensory_box"/>
    <property type="match status" value="2"/>
</dbReference>
<dbReference type="CDD" id="cd00082">
    <property type="entry name" value="HisKA"/>
    <property type="match status" value="1"/>
</dbReference>
<feature type="domain" description="Response regulatory" evidence="13">
    <location>
        <begin position="725"/>
        <end position="841"/>
    </location>
</feature>
<dbReference type="Pfam" id="PF02518">
    <property type="entry name" value="HATPase_c"/>
    <property type="match status" value="1"/>
</dbReference>
<feature type="domain" description="PAC" evidence="15">
    <location>
        <begin position="417"/>
        <end position="469"/>
    </location>
</feature>
<name>A0A3S1BTP5_ANAVA</name>
<dbReference type="InterPro" id="IPR013767">
    <property type="entry name" value="PAS_fold"/>
</dbReference>
<dbReference type="Proteomes" id="UP000276103">
    <property type="component" value="Unassembled WGS sequence"/>
</dbReference>
<dbReference type="Pfam" id="PF00072">
    <property type="entry name" value="Response_reg"/>
    <property type="match status" value="1"/>
</dbReference>
<evidence type="ECO:0000256" key="1">
    <source>
        <dbReference type="ARBA" id="ARBA00000085"/>
    </source>
</evidence>
<dbReference type="OrthoDB" id="9788063at2"/>
<dbReference type="PANTHER" id="PTHR43065:SF46">
    <property type="entry name" value="C4-DICARBOXYLATE TRANSPORT SENSOR PROTEIN DCTB"/>
    <property type="match status" value="1"/>
</dbReference>
<dbReference type="SMART" id="SM00116">
    <property type="entry name" value="CBS"/>
    <property type="match status" value="2"/>
</dbReference>
<gene>
    <name evidence="17" type="ORF">DSM107003_34080</name>
</gene>
<dbReference type="PRINTS" id="PR00344">
    <property type="entry name" value="BCTRLSENSOR"/>
</dbReference>
<dbReference type="SMART" id="SM00387">
    <property type="entry name" value="HATPase_c"/>
    <property type="match status" value="1"/>
</dbReference>
<accession>A0A3S1BTP5</accession>
<dbReference type="CDD" id="cd00156">
    <property type="entry name" value="REC"/>
    <property type="match status" value="1"/>
</dbReference>
<dbReference type="SMART" id="SM00091">
    <property type="entry name" value="PAS"/>
    <property type="match status" value="2"/>
</dbReference>
<evidence type="ECO:0000259" key="16">
    <source>
        <dbReference type="PROSITE" id="PS51371"/>
    </source>
</evidence>
<dbReference type="Gene3D" id="2.10.70.100">
    <property type="match status" value="1"/>
</dbReference>
<dbReference type="InterPro" id="IPR011006">
    <property type="entry name" value="CheY-like_superfamily"/>
</dbReference>
<keyword evidence="4" id="KW-0808">Transferase</keyword>
<dbReference type="InterPro" id="IPR003594">
    <property type="entry name" value="HATPase_dom"/>
</dbReference>
<dbReference type="GO" id="GO:0000155">
    <property type="term" value="F:phosphorelay sensor kinase activity"/>
    <property type="evidence" value="ECO:0007669"/>
    <property type="project" value="InterPro"/>
</dbReference>
<dbReference type="InterPro" id="IPR001610">
    <property type="entry name" value="PAC"/>
</dbReference>
<dbReference type="SUPFAM" id="SSF52172">
    <property type="entry name" value="CheY-like"/>
    <property type="match status" value="1"/>
</dbReference>
<dbReference type="GO" id="GO:0005524">
    <property type="term" value="F:ATP binding"/>
    <property type="evidence" value="ECO:0007669"/>
    <property type="project" value="UniProtKB-KW"/>
</dbReference>
<dbReference type="GO" id="GO:0006355">
    <property type="term" value="P:regulation of DNA-templated transcription"/>
    <property type="evidence" value="ECO:0007669"/>
    <property type="project" value="InterPro"/>
</dbReference>
<proteinExistence type="predicted"/>
<dbReference type="InterPro" id="IPR003661">
    <property type="entry name" value="HisK_dim/P_dom"/>
</dbReference>
<dbReference type="InterPro" id="IPR036097">
    <property type="entry name" value="HisK_dim/P_sf"/>
</dbReference>
<dbReference type="InterPro" id="IPR035965">
    <property type="entry name" value="PAS-like_dom_sf"/>
</dbReference>
<dbReference type="Pfam" id="PF00571">
    <property type="entry name" value="CBS"/>
    <property type="match status" value="1"/>
</dbReference>
<dbReference type="SUPFAM" id="SSF55874">
    <property type="entry name" value="ATPase domain of HSP90 chaperone/DNA topoisomerase II/histidine kinase"/>
    <property type="match status" value="1"/>
</dbReference>
<dbReference type="InterPro" id="IPR000644">
    <property type="entry name" value="CBS_dom"/>
</dbReference>
<dbReference type="InterPro" id="IPR013655">
    <property type="entry name" value="PAS_fold_3"/>
</dbReference>
<dbReference type="PROSITE" id="PS50109">
    <property type="entry name" value="HIS_KIN"/>
    <property type="match status" value="1"/>
</dbReference>
<dbReference type="Gene3D" id="1.10.287.130">
    <property type="match status" value="1"/>
</dbReference>
<keyword evidence="8" id="KW-0902">Two-component regulatory system</keyword>
<dbReference type="PROSITE" id="PS51371">
    <property type="entry name" value="CBS"/>
    <property type="match status" value="1"/>
</dbReference>
<keyword evidence="5" id="KW-0547">Nucleotide-binding</keyword>
<keyword evidence="18" id="KW-1185">Reference proteome</keyword>
<dbReference type="AlphaFoldDB" id="A0A3S1BTP5"/>
<feature type="domain" description="PAC" evidence="15">
    <location>
        <begin position="295"/>
        <end position="347"/>
    </location>
</feature>
<sequence>MQFKNQLIDLPSLHKLIDHYPLKISPNSHVVDAIILMNQEQSHSCELANYPTSLPSSKLIKKVTSYVLVVEGTQLLGIFTISDVLRLTALGMDLSRVKIAEVMTQQIITLKQSDFRDIFTVLLLLKQYQIHHLPIVDDEKKLVGIVTESGLLQELDLVKILGVIEDELCGSKQTESVWRGLTDELEQRVAERTVELVAANQSLQQEINERKQAEAALRESEERLTLALEAAKMGIWDWDITNNNYLWSPNMGPLYGLPSDTLCPSIENFLNLIHPEDRESFSQAVTRSIDQGSEFCIEYRAVWPNGSLHWLNSRGKVCYDETGQPARMIGTTRDISERKQTAQQIYEQAALLDIATDAIFVRDFQMDILFWNQGAERIYGWQIHEALGKNLKDLFYSTSSYPQEAAALKAVIKYGSWLGELCKVTKFGQEIIVESRWTLMFDGEGHPKSILIVDTDITEKKQLQEQFFRTQRLESIGTLAGGIAHDINNILTPILGAAQILKGKFSKNPELHQQMLTIIENNAKRGADLVKQVLSFARGFKGERTIVQVRHLIGEIIQIARHTFPKSIEFVTQISEDLSVVCGDVTQLHQVIINLVVNARDAMPEGGILNISAQNMYIDEAYSRMHLEGKVGNYIVITVMDTGIGMSPSILERIFEPFFTTKEVGAGTGLGLSTVRGIIKSHDGFITVSSQVGQGSKFKIFLPAVEAPQNQAIDKLEMPLGQGELILVVDDEAQIRDVATIILENHNYQTMTASNGIEAIALYAQHKQEISAVLMDMMMPEMDGITAIRTLQKIDPKVQVIASSGLSTTDVLPQADEMEVQAVLLKPYTANQLLQNLNDIFRMQNG</sequence>
<dbReference type="InterPro" id="IPR001789">
    <property type="entry name" value="Sig_transdc_resp-reg_receiver"/>
</dbReference>
<dbReference type="InterPro" id="IPR005467">
    <property type="entry name" value="His_kinase_dom"/>
</dbReference>
<dbReference type="InterPro" id="IPR004358">
    <property type="entry name" value="Sig_transdc_His_kin-like_C"/>
</dbReference>
<dbReference type="SMART" id="SM00086">
    <property type="entry name" value="PAC"/>
    <property type="match status" value="2"/>
</dbReference>
<evidence type="ECO:0000256" key="5">
    <source>
        <dbReference type="ARBA" id="ARBA00022741"/>
    </source>
</evidence>
<evidence type="ECO:0000259" key="12">
    <source>
        <dbReference type="PROSITE" id="PS50109"/>
    </source>
</evidence>
<dbReference type="SUPFAM" id="SSF55785">
    <property type="entry name" value="PYP-like sensor domain (PAS domain)"/>
    <property type="match status" value="2"/>
</dbReference>
<dbReference type="RefSeq" id="WP_127055288.1">
    <property type="nucleotide sequence ID" value="NZ_RSCM01000012.1"/>
</dbReference>
<keyword evidence="7" id="KW-0067">ATP-binding</keyword>
<dbReference type="PROSITE" id="PS50110">
    <property type="entry name" value="RESPONSE_REGULATORY"/>
    <property type="match status" value="1"/>
</dbReference>
<evidence type="ECO:0000313" key="18">
    <source>
        <dbReference type="Proteomes" id="UP000276103"/>
    </source>
</evidence>
<evidence type="ECO:0000256" key="11">
    <source>
        <dbReference type="SAM" id="Coils"/>
    </source>
</evidence>
<dbReference type="SMART" id="SM00448">
    <property type="entry name" value="REC"/>
    <property type="match status" value="1"/>
</dbReference>
<dbReference type="InterPro" id="IPR046342">
    <property type="entry name" value="CBS_dom_sf"/>
</dbReference>
<evidence type="ECO:0000256" key="3">
    <source>
        <dbReference type="ARBA" id="ARBA00022553"/>
    </source>
</evidence>
<protein>
    <recommendedName>
        <fullName evidence="2">histidine kinase</fullName>
        <ecNumber evidence="2">2.7.13.3</ecNumber>
    </recommendedName>
</protein>
<feature type="domain" description="Histidine kinase" evidence="12">
    <location>
        <begin position="482"/>
        <end position="706"/>
    </location>
</feature>
<evidence type="ECO:0000256" key="6">
    <source>
        <dbReference type="ARBA" id="ARBA00022777"/>
    </source>
</evidence>
<keyword evidence="11" id="KW-0175">Coiled coil</keyword>
<dbReference type="InterPro" id="IPR036890">
    <property type="entry name" value="HATPase_C_sf"/>
</dbReference>
<evidence type="ECO:0000256" key="9">
    <source>
        <dbReference type="PROSITE-ProRule" id="PRU00169"/>
    </source>
</evidence>
<comment type="caution">
    <text evidence="17">The sequence shown here is derived from an EMBL/GenBank/DDBJ whole genome shotgun (WGS) entry which is preliminary data.</text>
</comment>
<dbReference type="Pfam" id="PF00512">
    <property type="entry name" value="HisKA"/>
    <property type="match status" value="1"/>
</dbReference>
<evidence type="ECO:0000259" key="15">
    <source>
        <dbReference type="PROSITE" id="PS50113"/>
    </source>
</evidence>